<comment type="similarity">
    <text evidence="6">Belongs to the GART family.</text>
</comment>
<comment type="pathway">
    <text evidence="1">Purine metabolism; IMP biosynthesis via de novo pathway; N(2)-formyl-N(1)-(5-phospho-D-ribosyl)glycinamide from N(1)-(5-phospho-D-ribosyl)glycinamide (10-formyl THF route): step 1/1.</text>
</comment>
<evidence type="ECO:0000256" key="7">
    <source>
        <dbReference type="ARBA" id="ARBA00041324"/>
    </source>
</evidence>
<evidence type="ECO:0000256" key="1">
    <source>
        <dbReference type="ARBA" id="ARBA00005054"/>
    </source>
</evidence>
<sequence length="216" mass="23641">MSSRNILVLISGNGSNLQALIDASLNGELPAKISWVISSSSTAYGLERASNASIPTAIHELKNYYKDIPKSDKKARSDARKKFNLDLVNLILNDKKNGKPDLIVCAGWMLILSPDFLAPLEKAKIPIINLHPSLPGKFDGINAIERSYKAGQEGEIDEGGCMIHKVIQEVDAGEPLVVKKINVVKGESLESWENRIHQLEHVAIVEGTIKALQELI</sequence>
<dbReference type="FunFam" id="3.40.50.170:FF:000009">
    <property type="entry name" value="Phosphoribosylglycinamide formyltransferase (Eurofung)"/>
    <property type="match status" value="1"/>
</dbReference>
<evidence type="ECO:0000259" key="10">
    <source>
        <dbReference type="Pfam" id="PF00551"/>
    </source>
</evidence>
<dbReference type="GO" id="GO:0046084">
    <property type="term" value="P:adenine biosynthetic process"/>
    <property type="evidence" value="ECO:0007669"/>
    <property type="project" value="EnsemblFungi"/>
</dbReference>
<evidence type="ECO:0000256" key="3">
    <source>
        <dbReference type="ARBA" id="ARBA00022076"/>
    </source>
</evidence>
<accession>A0A1E4U394</accession>
<keyword evidence="5" id="KW-0658">Purine biosynthesis</keyword>
<dbReference type="EMBL" id="KV454011">
    <property type="protein sequence ID" value="ODV98470.1"/>
    <property type="molecule type" value="Genomic_DNA"/>
</dbReference>
<dbReference type="InterPro" id="IPR036477">
    <property type="entry name" value="Formyl_transf_N_sf"/>
</dbReference>
<dbReference type="InterPro" id="IPR002376">
    <property type="entry name" value="Formyl_transf_N"/>
</dbReference>
<dbReference type="AlphaFoldDB" id="A0A1E4U394"/>
<evidence type="ECO:0000256" key="8">
    <source>
        <dbReference type="ARBA" id="ARBA00041682"/>
    </source>
</evidence>
<dbReference type="Pfam" id="PF00551">
    <property type="entry name" value="Formyl_trans_N"/>
    <property type="match status" value="1"/>
</dbReference>
<dbReference type="EC" id="2.1.2.2" evidence="2"/>
<dbReference type="GO" id="GO:0005737">
    <property type="term" value="C:cytoplasm"/>
    <property type="evidence" value="ECO:0007669"/>
    <property type="project" value="TreeGrafter"/>
</dbReference>
<protein>
    <recommendedName>
        <fullName evidence="3">Phosphoribosylglycinamide formyltransferase</fullName>
        <ecNumber evidence="2">2.1.2.2</ecNumber>
    </recommendedName>
    <alternativeName>
        <fullName evidence="8">5'-phosphoribosylglycinamide transformylase</fullName>
    </alternativeName>
    <alternativeName>
        <fullName evidence="7">GAR transformylase</fullName>
    </alternativeName>
</protein>
<dbReference type="SUPFAM" id="SSF53328">
    <property type="entry name" value="Formyltransferase"/>
    <property type="match status" value="1"/>
</dbReference>
<evidence type="ECO:0000256" key="9">
    <source>
        <dbReference type="ARBA" id="ARBA00047664"/>
    </source>
</evidence>
<evidence type="ECO:0000256" key="5">
    <source>
        <dbReference type="ARBA" id="ARBA00022755"/>
    </source>
</evidence>
<dbReference type="GO" id="GO:0006189">
    <property type="term" value="P:'de novo' IMP biosynthetic process"/>
    <property type="evidence" value="ECO:0007669"/>
    <property type="project" value="EnsemblFungi"/>
</dbReference>
<feature type="domain" description="Formyl transferase N-terminal" evidence="10">
    <location>
        <begin position="5"/>
        <end position="206"/>
    </location>
</feature>
<keyword evidence="4" id="KW-0808">Transferase</keyword>
<dbReference type="CDD" id="cd08645">
    <property type="entry name" value="FMT_core_GART"/>
    <property type="match status" value="1"/>
</dbReference>
<organism evidence="11 12">
    <name type="scientific">Pachysolen tannophilus NRRL Y-2460</name>
    <dbReference type="NCBI Taxonomy" id="669874"/>
    <lineage>
        <taxon>Eukaryota</taxon>
        <taxon>Fungi</taxon>
        <taxon>Dikarya</taxon>
        <taxon>Ascomycota</taxon>
        <taxon>Saccharomycotina</taxon>
        <taxon>Pichiomycetes</taxon>
        <taxon>Pachysolenaceae</taxon>
        <taxon>Pachysolen</taxon>
    </lineage>
</organism>
<proteinExistence type="inferred from homology"/>
<keyword evidence="12" id="KW-1185">Reference proteome</keyword>
<reference evidence="12" key="1">
    <citation type="submission" date="2016-05" db="EMBL/GenBank/DDBJ databases">
        <title>Comparative genomics of biotechnologically important yeasts.</title>
        <authorList>
            <consortium name="DOE Joint Genome Institute"/>
            <person name="Riley R."/>
            <person name="Haridas S."/>
            <person name="Wolfe K.H."/>
            <person name="Lopes M.R."/>
            <person name="Hittinger C.T."/>
            <person name="Goker M."/>
            <person name="Salamov A."/>
            <person name="Wisecaver J."/>
            <person name="Long T.M."/>
            <person name="Aerts A.L."/>
            <person name="Barry K."/>
            <person name="Choi C."/>
            <person name="Clum A."/>
            <person name="Coughlan A.Y."/>
            <person name="Deshpande S."/>
            <person name="Douglass A.P."/>
            <person name="Hanson S.J."/>
            <person name="Klenk H.-P."/>
            <person name="Labutti K."/>
            <person name="Lapidus A."/>
            <person name="Lindquist E."/>
            <person name="Lipzen A."/>
            <person name="Meier-Kolthoff J.P."/>
            <person name="Ohm R.A."/>
            <person name="Otillar R.P."/>
            <person name="Pangilinan J."/>
            <person name="Peng Y."/>
            <person name="Rokas A."/>
            <person name="Rosa C.A."/>
            <person name="Scheuner C."/>
            <person name="Sibirny A.A."/>
            <person name="Slot J.C."/>
            <person name="Stielow J.B."/>
            <person name="Sun H."/>
            <person name="Kurtzman C.P."/>
            <person name="Blackwell M."/>
            <person name="Grigoriev I.V."/>
            <person name="Jeffries T.W."/>
        </authorList>
    </citation>
    <scope>NUCLEOTIDE SEQUENCE [LARGE SCALE GENOMIC DNA]</scope>
    <source>
        <strain evidence="12">NRRL Y-2460</strain>
    </source>
</reference>
<dbReference type="NCBIfam" id="TIGR00639">
    <property type="entry name" value="PurN"/>
    <property type="match status" value="1"/>
</dbReference>
<dbReference type="STRING" id="669874.A0A1E4U394"/>
<evidence type="ECO:0000313" key="12">
    <source>
        <dbReference type="Proteomes" id="UP000094236"/>
    </source>
</evidence>
<comment type="catalytic activity">
    <reaction evidence="9">
        <text>N(1)-(5-phospho-beta-D-ribosyl)glycinamide + (6R)-10-formyltetrahydrofolate = N(2)-formyl-N(1)-(5-phospho-beta-D-ribosyl)glycinamide + (6S)-5,6,7,8-tetrahydrofolate + H(+)</text>
        <dbReference type="Rhea" id="RHEA:15053"/>
        <dbReference type="ChEBI" id="CHEBI:15378"/>
        <dbReference type="ChEBI" id="CHEBI:57453"/>
        <dbReference type="ChEBI" id="CHEBI:143788"/>
        <dbReference type="ChEBI" id="CHEBI:147286"/>
        <dbReference type="ChEBI" id="CHEBI:195366"/>
        <dbReference type="EC" id="2.1.2.2"/>
    </reaction>
</comment>
<dbReference type="HAMAP" id="MF_01930">
    <property type="entry name" value="PurN"/>
    <property type="match status" value="1"/>
</dbReference>
<dbReference type="Gene3D" id="3.40.50.170">
    <property type="entry name" value="Formyl transferase, N-terminal domain"/>
    <property type="match status" value="1"/>
</dbReference>
<dbReference type="Proteomes" id="UP000094236">
    <property type="component" value="Unassembled WGS sequence"/>
</dbReference>
<evidence type="ECO:0000313" key="11">
    <source>
        <dbReference type="EMBL" id="ODV98470.1"/>
    </source>
</evidence>
<dbReference type="InterPro" id="IPR004607">
    <property type="entry name" value="GART"/>
</dbReference>
<dbReference type="OrthoDB" id="5575075at2759"/>
<dbReference type="PANTHER" id="PTHR43369:SF2">
    <property type="entry name" value="PHOSPHORIBOSYLGLYCINAMIDE FORMYLTRANSFERASE"/>
    <property type="match status" value="1"/>
</dbReference>
<evidence type="ECO:0000256" key="6">
    <source>
        <dbReference type="ARBA" id="ARBA00038440"/>
    </source>
</evidence>
<evidence type="ECO:0000256" key="2">
    <source>
        <dbReference type="ARBA" id="ARBA00012254"/>
    </source>
</evidence>
<dbReference type="GO" id="GO:0004644">
    <property type="term" value="F:phosphoribosylglycinamide formyltransferase activity"/>
    <property type="evidence" value="ECO:0007669"/>
    <property type="project" value="UniProtKB-EC"/>
</dbReference>
<evidence type="ECO:0000256" key="4">
    <source>
        <dbReference type="ARBA" id="ARBA00022679"/>
    </source>
</evidence>
<gene>
    <name evidence="11" type="ORF">PACTADRAFT_37270</name>
</gene>
<dbReference type="PANTHER" id="PTHR43369">
    <property type="entry name" value="PHOSPHORIBOSYLGLYCINAMIDE FORMYLTRANSFERASE"/>
    <property type="match status" value="1"/>
</dbReference>
<name>A0A1E4U394_PACTA</name>